<accession>A0ABT4KZ24</accession>
<name>A0ABT4KZ24_9SPHI</name>
<dbReference type="Proteomes" id="UP001144341">
    <property type="component" value="Unassembled WGS sequence"/>
</dbReference>
<keyword evidence="2" id="KW-0472">Membrane</keyword>
<feature type="compositionally biased region" description="Basic and acidic residues" evidence="1">
    <location>
        <begin position="311"/>
        <end position="349"/>
    </location>
</feature>
<dbReference type="PANTHER" id="PTHR42059">
    <property type="entry name" value="TNT DOMAIN-CONTAINING PROTEIN"/>
    <property type="match status" value="1"/>
</dbReference>
<sequence length="533" mass="55798">MGNKIITEKDFWMCSCGAVPAQFQSTQKTVKKKSGEKFITIRDTATSSWIDFGCTRMMLIMAIIAAAVVVIAAMTVATGGAALIALGAIAGLAGAAWGAVLGTLLCGQLAAKARKWVGSKNNYIVQGVETITGDHTMTCPVGGKITYAPQIKNWSQAIALGAGNYIGHLMEGMMAGAAIGMGGALISGGAGAFASGGIRGVGQAAFQFAKSAPMNVIRNIGATFGYAGAGASTSTVVTTAATAVGLRGVTATQAGLQHYGSTGESGWGAAGRGVFAMEEGMYHSGGNILSGNAGWQDVTGLALLLSPVHRAPDELNGRNGKPVKDGEAARDGETAQDGEQKKAEDENVRDASTTPEETAKKDGEGEAYEATPLKKPNFNEFVNSVEGGFPSEIIAKKAYELFNKGDWQGLENLFNQHNINGGWPPNRGATGTSEVSLKPNSKFDRYGGWIDENGKFQDKGTFVGEDGIPYTDRALPKGSDGKPYRRYEVINEIPGVKKGDIMPWFGEKGGGVQYELPANINDLIKEGYIKPLD</sequence>
<protein>
    <submittedName>
        <fullName evidence="4">TNT domain-containing protein</fullName>
    </submittedName>
</protein>
<comment type="caution">
    <text evidence="4">The sequence shown here is derived from an EMBL/GenBank/DDBJ whole genome shotgun (WGS) entry which is preliminary data.</text>
</comment>
<dbReference type="RefSeq" id="WP_269415776.1">
    <property type="nucleotide sequence ID" value="NZ_JAPWGL010000003.1"/>
</dbReference>
<proteinExistence type="predicted"/>
<organism evidence="4 5">
    <name type="scientific">Pedobacter rhodius</name>
    <dbReference type="NCBI Taxonomy" id="3004098"/>
    <lineage>
        <taxon>Bacteria</taxon>
        <taxon>Pseudomonadati</taxon>
        <taxon>Bacteroidota</taxon>
        <taxon>Sphingobacteriia</taxon>
        <taxon>Sphingobacteriales</taxon>
        <taxon>Sphingobacteriaceae</taxon>
        <taxon>Pedobacter</taxon>
    </lineage>
</organism>
<evidence type="ECO:0000256" key="2">
    <source>
        <dbReference type="SAM" id="Phobius"/>
    </source>
</evidence>
<keyword evidence="2" id="KW-0812">Transmembrane</keyword>
<reference evidence="4" key="1">
    <citation type="submission" date="2022-12" db="EMBL/GenBank/DDBJ databases">
        <title>Genome sequence of SJ11.</title>
        <authorList>
            <person name="Woo H."/>
        </authorList>
    </citation>
    <scope>NUCLEOTIDE SEQUENCE</scope>
    <source>
        <strain evidence="4">SJ11</strain>
    </source>
</reference>
<evidence type="ECO:0000313" key="5">
    <source>
        <dbReference type="Proteomes" id="UP001144341"/>
    </source>
</evidence>
<keyword evidence="2" id="KW-1133">Transmembrane helix</keyword>
<dbReference type="EMBL" id="JAPWGL010000003">
    <property type="protein sequence ID" value="MCZ4223981.1"/>
    <property type="molecule type" value="Genomic_DNA"/>
</dbReference>
<dbReference type="InterPro" id="IPR025331">
    <property type="entry name" value="TNT"/>
</dbReference>
<dbReference type="Pfam" id="PF14021">
    <property type="entry name" value="TNT"/>
    <property type="match status" value="1"/>
</dbReference>
<keyword evidence="5" id="KW-1185">Reference proteome</keyword>
<feature type="transmembrane region" description="Helical" evidence="2">
    <location>
        <begin position="83"/>
        <end position="106"/>
    </location>
</feature>
<evidence type="ECO:0000256" key="1">
    <source>
        <dbReference type="SAM" id="MobiDB-lite"/>
    </source>
</evidence>
<dbReference type="InterPro" id="IPR053024">
    <property type="entry name" value="Fungal_surface_NADase"/>
</dbReference>
<feature type="transmembrane region" description="Helical" evidence="2">
    <location>
        <begin position="57"/>
        <end position="77"/>
    </location>
</feature>
<feature type="domain" description="TNT" evidence="3">
    <location>
        <begin position="437"/>
        <end position="530"/>
    </location>
</feature>
<dbReference type="PANTHER" id="PTHR42059:SF1">
    <property type="entry name" value="TNT DOMAIN-CONTAINING PROTEIN"/>
    <property type="match status" value="1"/>
</dbReference>
<feature type="region of interest" description="Disordered" evidence="1">
    <location>
        <begin position="311"/>
        <end position="372"/>
    </location>
</feature>
<gene>
    <name evidence="4" type="ORF">O0931_11770</name>
</gene>
<evidence type="ECO:0000313" key="4">
    <source>
        <dbReference type="EMBL" id="MCZ4223981.1"/>
    </source>
</evidence>
<evidence type="ECO:0000259" key="3">
    <source>
        <dbReference type="Pfam" id="PF14021"/>
    </source>
</evidence>